<protein>
    <submittedName>
        <fullName evidence="2">Uncharacterized protein</fullName>
    </submittedName>
</protein>
<sequence length="442" mass="48328">MSTNYGYLPGCINTPAFVTRSKPGGVYDKITTGFAGMGSNAIANAELNQDFFRFNFGQAWSSNYSFRGIDSKQYTGNVFGEIVGQAHGTHIGAQGNHFVGNDLSKPKLLDDYTKTKCTIVLGCPSFATPAISDLFYNQICTLSSVRDADKEEEIRSDSMVIPKEMVKSLKPGGELDGIILTGPPLYTVLKRNTNADSSSSSLPNSPTKRNLKKRNWSASNDNETQEHEDIQPVEGAPTTLTLPSAQQIYAGAEYDHQLMPDFGGPVFAMRQAKLIQPQWTNINNDLIVPWEYYKHLRPGTVIVATICIEVFVMPTGPGNGAMRKIYHASITSLKVIAESDVVVLPPTPFITNKMPDRLPELSSSAATALATIDWSTSPTPPSTSGSDHTLEDANDSLESDVREGSERPTELKVVLDGSGRSVHLENDRIEHATENRKKKPRK</sequence>
<keyword evidence="3" id="KW-1185">Reference proteome</keyword>
<comment type="caution">
    <text evidence="2">The sequence shown here is derived from an EMBL/GenBank/DDBJ whole genome shotgun (WGS) entry which is preliminary data.</text>
</comment>
<gene>
    <name evidence="2" type="ORF">C8R41DRAFT_923620</name>
</gene>
<evidence type="ECO:0000313" key="3">
    <source>
        <dbReference type="Proteomes" id="UP001150217"/>
    </source>
</evidence>
<dbReference type="EMBL" id="JANVFT010000074">
    <property type="protein sequence ID" value="KAJ4475400.1"/>
    <property type="molecule type" value="Genomic_DNA"/>
</dbReference>
<feature type="compositionally biased region" description="Basic and acidic residues" evidence="1">
    <location>
        <begin position="399"/>
        <end position="410"/>
    </location>
</feature>
<feature type="region of interest" description="Disordered" evidence="1">
    <location>
        <begin position="194"/>
        <end position="237"/>
    </location>
</feature>
<feature type="compositionally biased region" description="Polar residues" evidence="1">
    <location>
        <begin position="194"/>
        <end position="208"/>
    </location>
</feature>
<evidence type="ECO:0000313" key="2">
    <source>
        <dbReference type="EMBL" id="KAJ4475400.1"/>
    </source>
</evidence>
<organism evidence="2 3">
    <name type="scientific">Lentinula lateritia</name>
    <dbReference type="NCBI Taxonomy" id="40482"/>
    <lineage>
        <taxon>Eukaryota</taxon>
        <taxon>Fungi</taxon>
        <taxon>Dikarya</taxon>
        <taxon>Basidiomycota</taxon>
        <taxon>Agaricomycotina</taxon>
        <taxon>Agaricomycetes</taxon>
        <taxon>Agaricomycetidae</taxon>
        <taxon>Agaricales</taxon>
        <taxon>Marasmiineae</taxon>
        <taxon>Omphalotaceae</taxon>
        <taxon>Lentinula</taxon>
    </lineage>
</organism>
<evidence type="ECO:0000256" key="1">
    <source>
        <dbReference type="SAM" id="MobiDB-lite"/>
    </source>
</evidence>
<feature type="region of interest" description="Disordered" evidence="1">
    <location>
        <begin position="372"/>
        <end position="442"/>
    </location>
</feature>
<proteinExistence type="predicted"/>
<dbReference type="Proteomes" id="UP001150217">
    <property type="component" value="Unassembled WGS sequence"/>
</dbReference>
<accession>A0ABQ8V900</accession>
<name>A0ABQ8V900_9AGAR</name>
<feature type="compositionally biased region" description="Basic and acidic residues" evidence="1">
    <location>
        <begin position="422"/>
        <end position="435"/>
    </location>
</feature>
<reference evidence="2" key="1">
    <citation type="submission" date="2022-08" db="EMBL/GenBank/DDBJ databases">
        <title>A Global Phylogenomic Analysis of the Shiitake Genus Lentinula.</title>
        <authorList>
            <consortium name="DOE Joint Genome Institute"/>
            <person name="Sierra-Patev S."/>
            <person name="Min B."/>
            <person name="Naranjo-Ortiz M."/>
            <person name="Looney B."/>
            <person name="Konkel Z."/>
            <person name="Slot J.C."/>
            <person name="Sakamoto Y."/>
            <person name="Steenwyk J.L."/>
            <person name="Rokas A."/>
            <person name="Carro J."/>
            <person name="Camarero S."/>
            <person name="Ferreira P."/>
            <person name="Molpeceres G."/>
            <person name="Ruiz-Duenas F.J."/>
            <person name="Serrano A."/>
            <person name="Henrissat B."/>
            <person name="Drula E."/>
            <person name="Hughes K.W."/>
            <person name="Mata J.L."/>
            <person name="Ishikawa N.K."/>
            <person name="Vargas-Isla R."/>
            <person name="Ushijima S."/>
            <person name="Smith C.A."/>
            <person name="Ahrendt S."/>
            <person name="Andreopoulos W."/>
            <person name="He G."/>
            <person name="Labutti K."/>
            <person name="Lipzen A."/>
            <person name="Ng V."/>
            <person name="Riley R."/>
            <person name="Sandor L."/>
            <person name="Barry K."/>
            <person name="Martinez A.T."/>
            <person name="Xiao Y."/>
            <person name="Gibbons J.G."/>
            <person name="Terashima K."/>
            <person name="Grigoriev I.V."/>
            <person name="Hibbett D.S."/>
        </authorList>
    </citation>
    <scope>NUCLEOTIDE SEQUENCE</scope>
    <source>
        <strain evidence="2">RHP3577 ss4</strain>
    </source>
</reference>